<proteinExistence type="predicted"/>
<dbReference type="PANTHER" id="PTHR31084">
    <property type="entry name" value="ALPHA-L-FUCOSIDASE 2"/>
    <property type="match status" value="1"/>
</dbReference>
<evidence type="ECO:0000313" key="14">
    <source>
        <dbReference type="Proteomes" id="UP000188600"/>
    </source>
</evidence>
<evidence type="ECO:0000256" key="2">
    <source>
        <dbReference type="ARBA" id="ARBA00022525"/>
    </source>
</evidence>
<feature type="domain" description="Gram-positive cocci surface proteins LPxTG" evidence="7">
    <location>
        <begin position="1451"/>
        <end position="1492"/>
    </location>
</feature>
<dbReference type="Gene3D" id="2.60.40.10">
    <property type="entry name" value="Immunoglobulins"/>
    <property type="match status" value="1"/>
</dbReference>
<dbReference type="Pfam" id="PF21307">
    <property type="entry name" value="Glyco_hydro_95_C"/>
    <property type="match status" value="1"/>
</dbReference>
<evidence type="ECO:0000259" key="11">
    <source>
        <dbReference type="Pfam" id="PF22124"/>
    </source>
</evidence>
<feature type="domain" description="YSIRK Gram-positive signal peptide" evidence="8">
    <location>
        <begin position="7"/>
        <end position="31"/>
    </location>
</feature>
<dbReference type="Proteomes" id="UP000188600">
    <property type="component" value="Unassembled WGS sequence"/>
</dbReference>
<keyword evidence="6" id="KW-0812">Transmembrane</keyword>
<sequence>MSKNLYEKRHRYSIRKLSVGVGSLLIGASILCMQPVLAQEAGTESPLLHQQGEELPNLDEPQATPPAEAMPDRVEGSDTAVTSLPEEETGVPVSSDIEPEASSAIGLNRAVPSIARTDEMVSNNDFVLNYTAPAANTYEGWEKEALPTGNGDIGSKTFGLVGAERIQYNEKTLWSGGPRPDSTDYNGGNLAGKHVYIPQIREALERGDLATAKRLAETHLVGPHNEQYGRYLSFGDVEVDLLNETKELAAVEDYRRQLDIKTAITATDYRHQEKAFHRETFVSYPDNVSVTHFTKMGGLMDLVIRKRMSHADSNFKEGTVTYSEDGILLSGTVRNNGLRFASFVKIDTDGVLEHLADHIRINGASYATLYLSAETNFSQNPKTNYRDREMDVEAFVRQTATNAKNKGFEAIKADHVADYQAIFNRVEINLGAEESDVSTKELLSSYRGDSRKLEELFYQYGRYLMISSSRDGKNALPANLQGVWNASDNPPWASDYHLNVNLQMNYWPVYATNMAETALPLIHYINDMRYYGREAAKHYANIVSAEGEENGWLAHTQATPFGWTTPGWNYYWGWSPASNAWIMQNVYDYYKFTKDETMLRDTIYPMLKETAKFWNSFLHYDRESDRYVSSPSYSPEHGTITIGNTYDQSLVWQLFHDYMEAAAVLNVDQDLVAEIQTKFEKLKPLHINQAGRIKEWYEEDSERFTDEHRRAVEPGHRHVSELVGLFPGTLFNKDNSAYLEAARATLNHRGDGGTGWSKANKINLWARLLDGNRAHRLLSEQLRSSTLANLWDTHPPFQIDGNFGATSGMTEMLLQSHSGYIAPLPALPDVWANGYVKGLIARGNVEVDMAWKNKNLTNLTLQPRMAGPVVIDFPNIETATLLKNGKTASFTRLQDGRISIEAAAGDVLVLENILARISDLNAKRIAKDKVELSFSPVENALYYQIERTSSEGTVLLTSDRTQIVDRTVQPDLAYSYRVRPVLTPAVSTAFSNTANVTALVDLLDDRDPSIRYGSAFGNWADSSMWAGTEKYADITGNTSISDEDASLTLPFVGTGIEIYGIKNRPLGKAIAFIDGREVGELDFYKSSGDVEKSALIGRFDGLTEGLHELTLRVSKAAPTRDGERNKISLDFFKVIQDTSTEDELLDDRDPRIQYGSAFGNWNDNDLYATTEKYGERSESTSDEAASFTLEFEGTGIEIYGLKSPYLGKAKVTIDGQPVNDLVFHKSTGNTEKAVLIGAYTGLENGRHTLLVTIADESIDGSFKKISLDSIKILKEKIVPTLPAAVFDVTDNQQELAVDLPKGTWSHVVVTIAQGRPVTISRDGDNVMVQGVSHRRDGNRLYLDISNYPQEGLIRATSYRGEEEVGISFAYKASTKSSSDQTVRPELPDPAPTDDPKPQGDTSRLPIVTEVMKEPIRPAVDTSKNSPVDPKGKENEPKVMPLTKQGSLDQGTSKQGQLPNTGEAMSAGVSIVGLLIGLVTSLFWLMRKGQKEKG</sequence>
<organism evidence="13 14">
    <name type="scientific">Streptococcus azizii</name>
    <dbReference type="NCBI Taxonomy" id="1579424"/>
    <lineage>
        <taxon>Bacteria</taxon>
        <taxon>Bacillati</taxon>
        <taxon>Bacillota</taxon>
        <taxon>Bacilli</taxon>
        <taxon>Lactobacillales</taxon>
        <taxon>Streptococcaceae</taxon>
        <taxon>Streptococcus</taxon>
    </lineage>
</organism>
<dbReference type="Pfam" id="PF04650">
    <property type="entry name" value="YSIRK_signal"/>
    <property type="match status" value="1"/>
</dbReference>
<dbReference type="Gene3D" id="1.50.10.10">
    <property type="match status" value="1"/>
</dbReference>
<keyword evidence="3" id="KW-0732">Signal</keyword>
<name>A0AB36JNY9_9STRE</name>
<dbReference type="SUPFAM" id="SSF48208">
    <property type="entry name" value="Six-hairpin glycosidases"/>
    <property type="match status" value="1"/>
</dbReference>
<comment type="caution">
    <text evidence="13">The sequence shown here is derived from an EMBL/GenBank/DDBJ whole genome shotgun (WGS) entry which is preliminary data.</text>
</comment>
<feature type="region of interest" description="Disordered" evidence="5">
    <location>
        <begin position="1372"/>
        <end position="1460"/>
    </location>
</feature>
<feature type="domain" description="Glycosyl hydrolase family 95 catalytic" evidence="11">
    <location>
        <begin position="408"/>
        <end position="813"/>
    </location>
</feature>
<feature type="domain" description="Alpha fucosidase A-like C-terminal" evidence="10">
    <location>
        <begin position="815"/>
        <end position="907"/>
    </location>
</feature>
<accession>A0AB36JNY9</accession>
<dbReference type="InterPro" id="IPR027414">
    <property type="entry name" value="GH95_N_dom"/>
</dbReference>
<feature type="domain" description="Glycosyl hydrolase family 95 N-terminal" evidence="9">
    <location>
        <begin position="128"/>
        <end position="379"/>
    </location>
</feature>
<dbReference type="InterPro" id="IPR054363">
    <property type="entry name" value="GH95_cat"/>
</dbReference>
<feature type="region of interest" description="Disordered" evidence="5">
    <location>
        <begin position="56"/>
        <end position="96"/>
    </location>
</feature>
<dbReference type="InterPro" id="IPR012341">
    <property type="entry name" value="6hp_glycosidase-like_sf"/>
</dbReference>
<keyword evidence="4" id="KW-0572">Peptidoglycan-anchor</keyword>
<evidence type="ECO:0000256" key="3">
    <source>
        <dbReference type="ARBA" id="ARBA00022729"/>
    </source>
</evidence>
<evidence type="ECO:0000259" key="10">
    <source>
        <dbReference type="Pfam" id="PF21307"/>
    </source>
</evidence>
<dbReference type="Pfam" id="PF00746">
    <property type="entry name" value="Gram_pos_anchor"/>
    <property type="match status" value="1"/>
</dbReference>
<dbReference type="PANTHER" id="PTHR31084:SF19">
    <property type="entry name" value="GLYCOSYL HYDROLASE FAMILY 95 N-TERMINAL DOMAIN-CONTAINING PROTEIN"/>
    <property type="match status" value="1"/>
</dbReference>
<dbReference type="Gene3D" id="2.60.120.260">
    <property type="entry name" value="Galactose-binding domain-like"/>
    <property type="match status" value="2"/>
</dbReference>
<evidence type="ECO:0000256" key="4">
    <source>
        <dbReference type="ARBA" id="ARBA00023088"/>
    </source>
</evidence>
<protein>
    <recommendedName>
        <fullName evidence="16">Alpha-L-fucosidase</fullName>
    </recommendedName>
</protein>
<dbReference type="EMBL" id="MSPT01000011">
    <property type="protein sequence ID" value="ONK27116.1"/>
    <property type="molecule type" value="Genomic_DNA"/>
</dbReference>
<dbReference type="Pfam" id="PF22124">
    <property type="entry name" value="Glyco_hydro_95_cat"/>
    <property type="match status" value="1"/>
</dbReference>
<reference evidence="14 15" key="1">
    <citation type="submission" date="2016-12" db="EMBL/GenBank/DDBJ databases">
        <authorList>
            <person name="Gulvik C.A."/>
        </authorList>
    </citation>
    <scope>NUCLEOTIDE SEQUENCE [LARGE SCALE GENOMIC DNA]</scope>
    <source>
        <strain evidence="12 15">12-5202</strain>
        <strain evidence="13 14">12-5291</strain>
    </source>
</reference>
<evidence type="ECO:0000256" key="5">
    <source>
        <dbReference type="SAM" id="MobiDB-lite"/>
    </source>
</evidence>
<keyword evidence="6" id="KW-0472">Membrane</keyword>
<keyword evidence="1" id="KW-0134">Cell wall</keyword>
<feature type="compositionally biased region" description="Polar residues" evidence="5">
    <location>
        <begin position="1443"/>
        <end position="1459"/>
    </location>
</feature>
<keyword evidence="2" id="KW-0964">Secreted</keyword>
<evidence type="ECO:0000313" key="12">
    <source>
        <dbReference type="EMBL" id="ONK26044.1"/>
    </source>
</evidence>
<evidence type="ECO:0008006" key="16">
    <source>
        <dbReference type="Google" id="ProtNLM"/>
    </source>
</evidence>
<dbReference type="InterPro" id="IPR019931">
    <property type="entry name" value="LPXTG_anchor"/>
</dbReference>
<dbReference type="InterPro" id="IPR005877">
    <property type="entry name" value="YSIRK_signal_dom"/>
</dbReference>
<dbReference type="EMBL" id="MSPR01000026">
    <property type="protein sequence ID" value="ONK26044.1"/>
    <property type="molecule type" value="Genomic_DNA"/>
</dbReference>
<keyword evidence="6" id="KW-1133">Transmembrane helix</keyword>
<evidence type="ECO:0000259" key="8">
    <source>
        <dbReference type="Pfam" id="PF04650"/>
    </source>
</evidence>
<dbReference type="InterPro" id="IPR013783">
    <property type="entry name" value="Ig-like_fold"/>
</dbReference>
<evidence type="ECO:0000313" key="15">
    <source>
        <dbReference type="Proteomes" id="UP000188946"/>
    </source>
</evidence>
<feature type="transmembrane region" description="Helical" evidence="6">
    <location>
        <begin position="1463"/>
        <end position="1484"/>
    </location>
</feature>
<evidence type="ECO:0000259" key="9">
    <source>
        <dbReference type="Pfam" id="PF14498"/>
    </source>
</evidence>
<dbReference type="GO" id="GO:0005975">
    <property type="term" value="P:carbohydrate metabolic process"/>
    <property type="evidence" value="ECO:0007669"/>
    <property type="project" value="InterPro"/>
</dbReference>
<evidence type="ECO:0000256" key="1">
    <source>
        <dbReference type="ARBA" id="ARBA00022512"/>
    </source>
</evidence>
<evidence type="ECO:0000256" key="6">
    <source>
        <dbReference type="SAM" id="Phobius"/>
    </source>
</evidence>
<dbReference type="RefSeq" id="WP_076996802.1">
    <property type="nucleotide sequence ID" value="NZ_MSPR01000026.1"/>
</dbReference>
<dbReference type="Proteomes" id="UP000188946">
    <property type="component" value="Unassembled WGS sequence"/>
</dbReference>
<keyword evidence="15" id="KW-1185">Reference proteome</keyword>
<evidence type="ECO:0000313" key="13">
    <source>
        <dbReference type="EMBL" id="ONK27116.1"/>
    </source>
</evidence>
<dbReference type="GO" id="GO:0004560">
    <property type="term" value="F:alpha-L-fucosidase activity"/>
    <property type="evidence" value="ECO:0007669"/>
    <property type="project" value="TreeGrafter"/>
</dbReference>
<dbReference type="InterPro" id="IPR008928">
    <property type="entry name" value="6-hairpin_glycosidase_sf"/>
</dbReference>
<dbReference type="NCBIfam" id="TIGR01167">
    <property type="entry name" value="LPXTG_anchor"/>
    <property type="match status" value="1"/>
</dbReference>
<gene>
    <name evidence="12" type="ORF">BVE84_09655</name>
    <name evidence="13" type="ORF">BVE86_06005</name>
</gene>
<evidence type="ECO:0000259" key="7">
    <source>
        <dbReference type="Pfam" id="PF00746"/>
    </source>
</evidence>
<dbReference type="InterPro" id="IPR049053">
    <property type="entry name" value="AFCA-like_C"/>
</dbReference>
<dbReference type="Pfam" id="PF14498">
    <property type="entry name" value="Glyco_hyd_65N_2"/>
    <property type="match status" value="1"/>
</dbReference>
<dbReference type="NCBIfam" id="TIGR01168">
    <property type="entry name" value="YSIRK_signal"/>
    <property type="match status" value="1"/>
</dbReference>